<keyword evidence="3" id="KW-1185">Reference proteome</keyword>
<name>A0ABR4AXG5_9LECA</name>
<evidence type="ECO:0008006" key="4">
    <source>
        <dbReference type="Google" id="ProtNLM"/>
    </source>
</evidence>
<organism evidence="2 3">
    <name type="scientific">Lepraria finkii</name>
    <dbReference type="NCBI Taxonomy" id="1340010"/>
    <lineage>
        <taxon>Eukaryota</taxon>
        <taxon>Fungi</taxon>
        <taxon>Dikarya</taxon>
        <taxon>Ascomycota</taxon>
        <taxon>Pezizomycotina</taxon>
        <taxon>Lecanoromycetes</taxon>
        <taxon>OSLEUM clade</taxon>
        <taxon>Lecanoromycetidae</taxon>
        <taxon>Lecanorales</taxon>
        <taxon>Lecanorineae</taxon>
        <taxon>Stereocaulaceae</taxon>
        <taxon>Lepraria</taxon>
    </lineage>
</organism>
<accession>A0ABR4AXG5</accession>
<evidence type="ECO:0000313" key="2">
    <source>
        <dbReference type="EMBL" id="KAL2049622.1"/>
    </source>
</evidence>
<dbReference type="Proteomes" id="UP001590951">
    <property type="component" value="Unassembled WGS sequence"/>
</dbReference>
<gene>
    <name evidence="2" type="ORF">ABVK25_010082</name>
</gene>
<evidence type="ECO:0000256" key="1">
    <source>
        <dbReference type="SAM" id="MobiDB-lite"/>
    </source>
</evidence>
<protein>
    <recommendedName>
        <fullName evidence="4">C2H2-type domain-containing protein</fullName>
    </recommendedName>
</protein>
<comment type="caution">
    <text evidence="2">The sequence shown here is derived from an EMBL/GenBank/DDBJ whole genome shotgun (WGS) entry which is preliminary data.</text>
</comment>
<feature type="compositionally biased region" description="Polar residues" evidence="1">
    <location>
        <begin position="75"/>
        <end position="86"/>
    </location>
</feature>
<evidence type="ECO:0000313" key="3">
    <source>
        <dbReference type="Proteomes" id="UP001590951"/>
    </source>
</evidence>
<reference evidence="2 3" key="1">
    <citation type="submission" date="2024-09" db="EMBL/GenBank/DDBJ databases">
        <title>Rethinking Asexuality: The Enigmatic Case of Functional Sexual Genes in Lepraria (Stereocaulaceae).</title>
        <authorList>
            <person name="Doellman M."/>
            <person name="Sun Y."/>
            <person name="Barcenas-Pena A."/>
            <person name="Lumbsch H.T."/>
            <person name="Grewe F."/>
        </authorList>
    </citation>
    <scope>NUCLEOTIDE SEQUENCE [LARGE SCALE GENOMIC DNA]</scope>
    <source>
        <strain evidence="2 3">Grewe 0041</strain>
    </source>
</reference>
<feature type="region of interest" description="Disordered" evidence="1">
    <location>
        <begin position="75"/>
        <end position="113"/>
    </location>
</feature>
<dbReference type="EMBL" id="JBHFEH010000060">
    <property type="protein sequence ID" value="KAL2049622.1"/>
    <property type="molecule type" value="Genomic_DNA"/>
</dbReference>
<sequence>MIPPLYGQKCQECTREFELQMHGNNPCHNQNDSLPKKCQTRDLSICKDTNKTALTQLVCLRSHICYHCQAVPTSNVRQDARASSSIPQPPTMTPQTQILRSAPNPPARHHIMQ</sequence>
<proteinExistence type="predicted"/>